<feature type="region of interest" description="Disordered" evidence="5">
    <location>
        <begin position="196"/>
        <end position="219"/>
    </location>
</feature>
<evidence type="ECO:0000256" key="5">
    <source>
        <dbReference type="SAM" id="MobiDB-lite"/>
    </source>
</evidence>
<dbReference type="GO" id="GO:0016020">
    <property type="term" value="C:membrane"/>
    <property type="evidence" value="ECO:0007669"/>
    <property type="project" value="UniProtKB-SubCell"/>
</dbReference>
<evidence type="ECO:0000256" key="4">
    <source>
        <dbReference type="ARBA" id="ARBA00023136"/>
    </source>
</evidence>
<organism evidence="7 8">
    <name type="scientific">Daphnia galeata</name>
    <dbReference type="NCBI Taxonomy" id="27404"/>
    <lineage>
        <taxon>Eukaryota</taxon>
        <taxon>Metazoa</taxon>
        <taxon>Ecdysozoa</taxon>
        <taxon>Arthropoda</taxon>
        <taxon>Crustacea</taxon>
        <taxon>Branchiopoda</taxon>
        <taxon>Diplostraca</taxon>
        <taxon>Cladocera</taxon>
        <taxon>Anomopoda</taxon>
        <taxon>Daphniidae</taxon>
        <taxon>Daphnia</taxon>
    </lineage>
</organism>
<protein>
    <submittedName>
        <fullName evidence="7">Uncharacterized protein</fullName>
    </submittedName>
</protein>
<name>A0A8J2RCR8_9CRUS</name>
<evidence type="ECO:0000256" key="3">
    <source>
        <dbReference type="ARBA" id="ARBA00022989"/>
    </source>
</evidence>
<sequence>MSSQSDPGETAALSGLESLHHLKRQRLRERQQSSSRQRCRPTLGCLMITVAFTLLGTAALSASIFTDYWERIDYNVSSIDAIAQRHNGTHRLTWLFNKTVARIVLNPLASSSLVPSSTGKLGRTSNSYLLAKRNVSTTTTTTSPMRTNDGLSLDRPFGAPNYVQFASIDRQQEISKPRWNGFSHPEDGMFNKSRILSRRNRRHATSNGTHRRKKRAGGRRRSSDSLFYLIPLHGGIWHLCVDLQNDQLRMLQEMGLDRDACTEYLATSGALAASGAENDAFRMTPNYLNHHVQSKMHNLSISCAMVCVILLASAALLGTFGIIKRQISAVLITGVMYILAALFAIFSLVIMHCKRNSRRETGFVDDPLVNPSEYNEARIFTNSWSMLLGWTGSAVIFVASIFWLFLAKVMRYNQLTFFF</sequence>
<accession>A0A8J2RCR8</accession>
<feature type="transmembrane region" description="Helical" evidence="6">
    <location>
        <begin position="299"/>
        <end position="323"/>
    </location>
</feature>
<evidence type="ECO:0000313" key="7">
    <source>
        <dbReference type="EMBL" id="CAH0099045.1"/>
    </source>
</evidence>
<dbReference type="Proteomes" id="UP000789390">
    <property type="component" value="Unassembled WGS sequence"/>
</dbReference>
<comment type="caution">
    <text evidence="7">The sequence shown here is derived from an EMBL/GenBank/DDBJ whole genome shotgun (WGS) entry which is preliminary data.</text>
</comment>
<reference evidence="7" key="1">
    <citation type="submission" date="2021-11" db="EMBL/GenBank/DDBJ databases">
        <authorList>
            <person name="Schell T."/>
        </authorList>
    </citation>
    <scope>NUCLEOTIDE SEQUENCE</scope>
    <source>
        <strain evidence="7">M5</strain>
    </source>
</reference>
<gene>
    <name evidence="7" type="ORF">DGAL_LOCUS1153</name>
</gene>
<dbReference type="Gene3D" id="1.20.140.150">
    <property type="match status" value="1"/>
</dbReference>
<evidence type="ECO:0000313" key="8">
    <source>
        <dbReference type="Proteomes" id="UP000789390"/>
    </source>
</evidence>
<evidence type="ECO:0000256" key="6">
    <source>
        <dbReference type="SAM" id="Phobius"/>
    </source>
</evidence>
<feature type="transmembrane region" description="Helical" evidence="6">
    <location>
        <begin position="330"/>
        <end position="351"/>
    </location>
</feature>
<dbReference type="OrthoDB" id="6419888at2759"/>
<keyword evidence="3 6" id="KW-1133">Transmembrane helix</keyword>
<dbReference type="Pfam" id="PF13903">
    <property type="entry name" value="Claudin_2"/>
    <property type="match status" value="1"/>
</dbReference>
<keyword evidence="4 6" id="KW-0472">Membrane</keyword>
<keyword evidence="8" id="KW-1185">Reference proteome</keyword>
<dbReference type="EMBL" id="CAKKLH010000013">
    <property type="protein sequence ID" value="CAH0099045.1"/>
    <property type="molecule type" value="Genomic_DNA"/>
</dbReference>
<evidence type="ECO:0000256" key="2">
    <source>
        <dbReference type="ARBA" id="ARBA00022692"/>
    </source>
</evidence>
<feature type="transmembrane region" description="Helical" evidence="6">
    <location>
        <begin position="387"/>
        <end position="406"/>
    </location>
</feature>
<feature type="transmembrane region" description="Helical" evidence="6">
    <location>
        <begin position="43"/>
        <end position="65"/>
    </location>
</feature>
<keyword evidence="2 6" id="KW-0812">Transmembrane</keyword>
<proteinExistence type="predicted"/>
<dbReference type="InterPro" id="IPR004031">
    <property type="entry name" value="PMP22/EMP/MP20/Claudin"/>
</dbReference>
<dbReference type="AlphaFoldDB" id="A0A8J2RCR8"/>
<comment type="subcellular location">
    <subcellularLocation>
        <location evidence="1">Membrane</location>
        <topology evidence="1">Multi-pass membrane protein</topology>
    </subcellularLocation>
</comment>
<evidence type="ECO:0000256" key="1">
    <source>
        <dbReference type="ARBA" id="ARBA00004141"/>
    </source>
</evidence>